<keyword evidence="2" id="KW-1185">Reference proteome</keyword>
<name>A0ABR1KHN1_9PEZI</name>
<organism evidence="1 2">
    <name type="scientific">Phyllosticta citriasiana</name>
    <dbReference type="NCBI Taxonomy" id="595635"/>
    <lineage>
        <taxon>Eukaryota</taxon>
        <taxon>Fungi</taxon>
        <taxon>Dikarya</taxon>
        <taxon>Ascomycota</taxon>
        <taxon>Pezizomycotina</taxon>
        <taxon>Dothideomycetes</taxon>
        <taxon>Dothideomycetes incertae sedis</taxon>
        <taxon>Botryosphaeriales</taxon>
        <taxon>Phyllostictaceae</taxon>
        <taxon>Phyllosticta</taxon>
    </lineage>
</organism>
<evidence type="ECO:0000313" key="2">
    <source>
        <dbReference type="Proteomes" id="UP001363622"/>
    </source>
</evidence>
<comment type="caution">
    <text evidence="1">The sequence shown here is derived from an EMBL/GenBank/DDBJ whole genome shotgun (WGS) entry which is preliminary data.</text>
</comment>
<sequence length="73" mass="7840">MHSVEGLACLLGVRARVWRGQGKAGQGRAMRGQGQGPRVELGRGWSSLPTMQWGTGEWAGLLVSWHGIEVSVV</sequence>
<gene>
    <name evidence="1" type="ORF">IWZ03DRAFT_382060</name>
</gene>
<dbReference type="Proteomes" id="UP001363622">
    <property type="component" value="Unassembled WGS sequence"/>
</dbReference>
<proteinExistence type="predicted"/>
<evidence type="ECO:0000313" key="1">
    <source>
        <dbReference type="EMBL" id="KAK7514929.1"/>
    </source>
</evidence>
<protein>
    <submittedName>
        <fullName evidence="1">Uncharacterized protein</fullName>
    </submittedName>
</protein>
<dbReference type="EMBL" id="JBBPHU010000008">
    <property type="protein sequence ID" value="KAK7514929.1"/>
    <property type="molecule type" value="Genomic_DNA"/>
</dbReference>
<accession>A0ABR1KHN1</accession>
<reference evidence="1 2" key="1">
    <citation type="submission" date="2024-04" db="EMBL/GenBank/DDBJ databases">
        <title>Phyllosticta paracitricarpa is synonymous to the EU quarantine fungus P. citricarpa based on phylogenomic analyses.</title>
        <authorList>
            <consortium name="Lawrence Berkeley National Laboratory"/>
            <person name="Van Ingen-Buijs V.A."/>
            <person name="Van Westerhoven A.C."/>
            <person name="Haridas S."/>
            <person name="Skiadas P."/>
            <person name="Martin F."/>
            <person name="Groenewald J.Z."/>
            <person name="Crous P.W."/>
            <person name="Seidl M.F."/>
        </authorList>
    </citation>
    <scope>NUCLEOTIDE SEQUENCE [LARGE SCALE GENOMIC DNA]</scope>
    <source>
        <strain evidence="1 2">CBS 123371</strain>
    </source>
</reference>